<dbReference type="SUPFAM" id="SSF111126">
    <property type="entry name" value="Ligand-binding domain in the NO signalling and Golgi transport"/>
    <property type="match status" value="1"/>
</dbReference>
<dbReference type="EMBL" id="CAFBPU010000037">
    <property type="protein sequence ID" value="CAB5036556.1"/>
    <property type="molecule type" value="Genomic_DNA"/>
</dbReference>
<evidence type="ECO:0000313" key="3">
    <source>
        <dbReference type="EMBL" id="CAB4943523.1"/>
    </source>
</evidence>
<dbReference type="InterPro" id="IPR011644">
    <property type="entry name" value="Heme_NO-bd"/>
</dbReference>
<evidence type="ECO:0000313" key="2">
    <source>
        <dbReference type="EMBL" id="CAB4845902.1"/>
    </source>
</evidence>
<name>A0A6J7BJU2_9ZZZZ</name>
<dbReference type="Gene3D" id="3.90.1520.10">
    <property type="entry name" value="H-NOX domain"/>
    <property type="match status" value="1"/>
</dbReference>
<evidence type="ECO:0000259" key="1">
    <source>
        <dbReference type="Pfam" id="PF07700"/>
    </source>
</evidence>
<dbReference type="EMBL" id="CAFBIZ010000002">
    <property type="protein sequence ID" value="CAB4845902.1"/>
    <property type="molecule type" value="Genomic_DNA"/>
</dbReference>
<dbReference type="InterPro" id="IPR024096">
    <property type="entry name" value="NO_sig/Golgi_transp_ligand-bd"/>
</dbReference>
<protein>
    <submittedName>
        <fullName evidence="2">Unannotated protein</fullName>
    </submittedName>
</protein>
<dbReference type="EMBL" id="CAFBND010000043">
    <property type="protein sequence ID" value="CAB4943523.1"/>
    <property type="molecule type" value="Genomic_DNA"/>
</dbReference>
<evidence type="ECO:0000313" key="4">
    <source>
        <dbReference type="EMBL" id="CAB5036556.1"/>
    </source>
</evidence>
<sequence>MLNLVEEMVKAEHGIAAWDDVIDTSLASGIYTSLGTYPDDELTMVVASVAELTGVSESTVRLEAGRQGMPTLARRYPEFFLRHTDVVSFLLTLNSVVHAEVQKFDPEADRLLFDYRPLEGGGLDLLYTSERGLCDLAEGLMIGAVAHYGRGEQVTHPECMRRGDPCCVLRVLRVLRLGPP</sequence>
<dbReference type="Pfam" id="PF07700">
    <property type="entry name" value="HNOB"/>
    <property type="match status" value="1"/>
</dbReference>
<gene>
    <name evidence="2" type="ORF">UFOPK3268_00027</name>
    <name evidence="3" type="ORF">UFOPK3752_01212</name>
    <name evidence="4" type="ORF">UFOPK4150_01664</name>
</gene>
<feature type="domain" description="Heme NO-binding" evidence="1">
    <location>
        <begin position="3"/>
        <end position="151"/>
    </location>
</feature>
<organism evidence="2">
    <name type="scientific">freshwater metagenome</name>
    <dbReference type="NCBI Taxonomy" id="449393"/>
    <lineage>
        <taxon>unclassified sequences</taxon>
        <taxon>metagenomes</taxon>
        <taxon>ecological metagenomes</taxon>
    </lineage>
</organism>
<proteinExistence type="predicted"/>
<dbReference type="AlphaFoldDB" id="A0A6J7BJU2"/>
<reference evidence="2" key="1">
    <citation type="submission" date="2020-05" db="EMBL/GenBank/DDBJ databases">
        <authorList>
            <person name="Chiriac C."/>
            <person name="Salcher M."/>
            <person name="Ghai R."/>
            <person name="Kavagutti S V."/>
        </authorList>
    </citation>
    <scope>NUCLEOTIDE SEQUENCE</scope>
</reference>
<accession>A0A6J7BJU2</accession>
<dbReference type="InterPro" id="IPR038158">
    <property type="entry name" value="H-NOX_domain_sf"/>
</dbReference>
<dbReference type="GO" id="GO:0020037">
    <property type="term" value="F:heme binding"/>
    <property type="evidence" value="ECO:0007669"/>
    <property type="project" value="InterPro"/>
</dbReference>